<dbReference type="GO" id="GO:0005829">
    <property type="term" value="C:cytosol"/>
    <property type="evidence" value="ECO:0007669"/>
    <property type="project" value="TreeGrafter"/>
</dbReference>
<dbReference type="PANTHER" id="PTHR11803:SF58">
    <property type="entry name" value="PROTEIN HMF1-RELATED"/>
    <property type="match status" value="1"/>
</dbReference>
<sequence length="160" mass="17392">MSKTTLAVAISAALIAAPLTALAQASNTSPNGVVTLSPEGMFPPTGTWNLATRAGDFVYIAGMRGIVPETNTLAEGNEARVRQAFTNMQTIAASEGATLQDAVRIVVYVTDMYRYRPIVNKIQEEMWAGRPYPPRTIIEVDRLNQDDIVEVEGTFYAPKN</sequence>
<dbReference type="InterPro" id="IPR006175">
    <property type="entry name" value="YjgF/YER057c/UK114"/>
</dbReference>
<gene>
    <name evidence="3" type="ORF">DLJ53_19965</name>
</gene>
<dbReference type="RefSeq" id="WP_111348492.1">
    <property type="nucleotide sequence ID" value="NZ_JAIWKD010000007.1"/>
</dbReference>
<dbReference type="AlphaFoldDB" id="A0A8B2NUJ7"/>
<keyword evidence="4" id="KW-1185">Reference proteome</keyword>
<dbReference type="Pfam" id="PF01042">
    <property type="entry name" value="Ribonuc_L-PSP"/>
    <property type="match status" value="1"/>
</dbReference>
<comment type="similarity">
    <text evidence="1">Belongs to the RutC family.</text>
</comment>
<dbReference type="EMBL" id="QHHQ01000004">
    <property type="protein sequence ID" value="RAI00010.1"/>
    <property type="molecule type" value="Genomic_DNA"/>
</dbReference>
<accession>A0A8B2NUJ7</accession>
<dbReference type="OrthoDB" id="7860881at2"/>
<keyword evidence="2" id="KW-0732">Signal</keyword>
<comment type="caution">
    <text evidence="3">The sequence shown here is derived from an EMBL/GenBank/DDBJ whole genome shotgun (WGS) entry which is preliminary data.</text>
</comment>
<evidence type="ECO:0000313" key="4">
    <source>
        <dbReference type="Proteomes" id="UP000249590"/>
    </source>
</evidence>
<dbReference type="CDD" id="cd00448">
    <property type="entry name" value="YjgF_YER057c_UK114_family"/>
    <property type="match status" value="1"/>
</dbReference>
<dbReference type="GO" id="GO:0019239">
    <property type="term" value="F:deaminase activity"/>
    <property type="evidence" value="ECO:0007669"/>
    <property type="project" value="TreeGrafter"/>
</dbReference>
<feature type="chain" id="PRO_5032492008" evidence="2">
    <location>
        <begin position="24"/>
        <end position="160"/>
    </location>
</feature>
<organism evidence="3 4">
    <name type="scientific">Acuticoccus sediminis</name>
    <dbReference type="NCBI Taxonomy" id="2184697"/>
    <lineage>
        <taxon>Bacteria</taxon>
        <taxon>Pseudomonadati</taxon>
        <taxon>Pseudomonadota</taxon>
        <taxon>Alphaproteobacteria</taxon>
        <taxon>Hyphomicrobiales</taxon>
        <taxon>Amorphaceae</taxon>
        <taxon>Acuticoccus</taxon>
    </lineage>
</organism>
<dbReference type="InterPro" id="IPR035959">
    <property type="entry name" value="RutC-like_sf"/>
</dbReference>
<dbReference type="SUPFAM" id="SSF55298">
    <property type="entry name" value="YjgF-like"/>
    <property type="match status" value="1"/>
</dbReference>
<protein>
    <submittedName>
        <fullName evidence="3">Translation initiation inhibitor</fullName>
    </submittedName>
</protein>
<dbReference type="PANTHER" id="PTHR11803">
    <property type="entry name" value="2-IMINOBUTANOATE/2-IMINOPROPANOATE DEAMINASE RIDA"/>
    <property type="match status" value="1"/>
</dbReference>
<name>A0A8B2NUJ7_9HYPH</name>
<proteinExistence type="inferred from homology"/>
<evidence type="ECO:0000256" key="1">
    <source>
        <dbReference type="ARBA" id="ARBA00010552"/>
    </source>
</evidence>
<reference evidence="3 4" key="1">
    <citation type="submission" date="2018-05" db="EMBL/GenBank/DDBJ databases">
        <title>Acuticoccus sediminis sp. nov., isolated from deep-sea sediment of Indian Ocean.</title>
        <authorList>
            <person name="Liu X."/>
            <person name="Lai Q."/>
            <person name="Du Y."/>
            <person name="Sun F."/>
            <person name="Zhang X."/>
            <person name="Wang S."/>
            <person name="Shao Z."/>
        </authorList>
    </citation>
    <scope>NUCLEOTIDE SEQUENCE [LARGE SCALE GENOMIC DNA]</scope>
    <source>
        <strain evidence="3 4">PTG4-2</strain>
    </source>
</reference>
<feature type="signal peptide" evidence="2">
    <location>
        <begin position="1"/>
        <end position="23"/>
    </location>
</feature>
<dbReference type="Proteomes" id="UP000249590">
    <property type="component" value="Unassembled WGS sequence"/>
</dbReference>
<evidence type="ECO:0000313" key="3">
    <source>
        <dbReference type="EMBL" id="RAI00010.1"/>
    </source>
</evidence>
<dbReference type="Gene3D" id="3.30.1330.40">
    <property type="entry name" value="RutC-like"/>
    <property type="match status" value="1"/>
</dbReference>
<evidence type="ECO:0000256" key="2">
    <source>
        <dbReference type="SAM" id="SignalP"/>
    </source>
</evidence>